<sequence length="154" mass="15854">MDGRYGRQDRGAPSSRAVTTSAAGRAAAVGSPPRTWRTPTATRSGRTRHVLSPVRYRSAGLAYLTGLWQAAVVVVPVVLALAAAGVDGGATPWGVLAVVAGVGAVMGLSVPLARLRLVHVRIGSVTPLLVRWCAWVGGASIVVLAVIVRWAALS</sequence>
<organism evidence="3 4">
    <name type="scientific">Cellulosimicrobium protaetiae</name>
    <dbReference type="NCBI Taxonomy" id="2587808"/>
    <lineage>
        <taxon>Bacteria</taxon>
        <taxon>Bacillati</taxon>
        <taxon>Actinomycetota</taxon>
        <taxon>Actinomycetes</taxon>
        <taxon>Micrococcales</taxon>
        <taxon>Promicromonosporaceae</taxon>
        <taxon>Cellulosimicrobium</taxon>
    </lineage>
</organism>
<feature type="compositionally biased region" description="Basic and acidic residues" evidence="1">
    <location>
        <begin position="1"/>
        <end position="10"/>
    </location>
</feature>
<feature type="transmembrane region" description="Helical" evidence="2">
    <location>
        <begin position="61"/>
        <end position="84"/>
    </location>
</feature>
<keyword evidence="2" id="KW-0472">Membrane</keyword>
<evidence type="ECO:0000256" key="1">
    <source>
        <dbReference type="SAM" id="MobiDB-lite"/>
    </source>
</evidence>
<dbReference type="RefSeq" id="WP_154798847.1">
    <property type="nucleotide sequence ID" value="NZ_CP052757.1"/>
</dbReference>
<evidence type="ECO:0000313" key="3">
    <source>
        <dbReference type="EMBL" id="QJW36992.1"/>
    </source>
</evidence>
<name>A0A6M5UHE2_9MICO</name>
<dbReference type="EMBL" id="CP052757">
    <property type="protein sequence ID" value="QJW36992.1"/>
    <property type="molecule type" value="Genomic_DNA"/>
</dbReference>
<dbReference type="AlphaFoldDB" id="A0A6M5UHE2"/>
<keyword evidence="4" id="KW-1185">Reference proteome</keyword>
<keyword evidence="2" id="KW-0812">Transmembrane</keyword>
<evidence type="ECO:0000313" key="4">
    <source>
        <dbReference type="Proteomes" id="UP000451354"/>
    </source>
</evidence>
<dbReference type="Proteomes" id="UP000451354">
    <property type="component" value="Chromosome"/>
</dbReference>
<evidence type="ECO:0000256" key="2">
    <source>
        <dbReference type="SAM" id="Phobius"/>
    </source>
</evidence>
<keyword evidence="2" id="KW-1133">Transmembrane helix</keyword>
<dbReference type="KEGG" id="cprt:FIC82_013170"/>
<gene>
    <name evidence="3" type="ORF">FIC82_013170</name>
</gene>
<feature type="compositionally biased region" description="Low complexity" evidence="1">
    <location>
        <begin position="14"/>
        <end position="43"/>
    </location>
</feature>
<feature type="transmembrane region" description="Helical" evidence="2">
    <location>
        <begin position="90"/>
        <end position="112"/>
    </location>
</feature>
<protein>
    <submittedName>
        <fullName evidence="3">Uncharacterized protein</fullName>
    </submittedName>
</protein>
<proteinExistence type="predicted"/>
<feature type="region of interest" description="Disordered" evidence="1">
    <location>
        <begin position="1"/>
        <end position="44"/>
    </location>
</feature>
<feature type="transmembrane region" description="Helical" evidence="2">
    <location>
        <begin position="132"/>
        <end position="152"/>
    </location>
</feature>
<reference evidence="3 4" key="1">
    <citation type="journal article" date="2022" name="Int. J. Syst. Evol. Microbiol.">
        <title>Cellulosimicrobium protaetiae sp. nov., isolated from the gut of the larva of Protaetia brevitarsis seulensis.</title>
        <authorList>
            <person name="Le Han H."/>
            <person name="Nguyen T.T.H."/>
            <person name="Li Z."/>
            <person name="Shin N.R."/>
            <person name="Kim S.G."/>
        </authorList>
    </citation>
    <scope>NUCLEOTIDE SEQUENCE [LARGE SCALE GENOMIC DNA]</scope>
    <source>
        <strain evidence="3 4">BI34</strain>
    </source>
</reference>
<accession>A0A6M5UHE2</accession>